<dbReference type="AlphaFoldDB" id="A0A2Z7C1C6"/>
<gene>
    <name evidence="2" type="ORF">F511_25777</name>
</gene>
<feature type="region of interest" description="Disordered" evidence="1">
    <location>
        <begin position="1"/>
        <end position="24"/>
    </location>
</feature>
<evidence type="ECO:0000256" key="1">
    <source>
        <dbReference type="SAM" id="MobiDB-lite"/>
    </source>
</evidence>
<dbReference type="Proteomes" id="UP000250235">
    <property type="component" value="Unassembled WGS sequence"/>
</dbReference>
<evidence type="ECO:0000313" key="3">
    <source>
        <dbReference type="Proteomes" id="UP000250235"/>
    </source>
</evidence>
<protein>
    <submittedName>
        <fullName evidence="2">Uncharacterized protein</fullName>
    </submittedName>
</protein>
<sequence>MSKKKMNSRSLESVAQELKEKRKSWTTSVVTSSISSRLQCIQQEATVISSCEEKRKERSDVVQEDLSAESYSATSSWRLQNDIVCIS</sequence>
<name>A0A2Z7C1C6_9LAMI</name>
<organism evidence="2 3">
    <name type="scientific">Dorcoceras hygrometricum</name>
    <dbReference type="NCBI Taxonomy" id="472368"/>
    <lineage>
        <taxon>Eukaryota</taxon>
        <taxon>Viridiplantae</taxon>
        <taxon>Streptophyta</taxon>
        <taxon>Embryophyta</taxon>
        <taxon>Tracheophyta</taxon>
        <taxon>Spermatophyta</taxon>
        <taxon>Magnoliopsida</taxon>
        <taxon>eudicotyledons</taxon>
        <taxon>Gunneridae</taxon>
        <taxon>Pentapetalae</taxon>
        <taxon>asterids</taxon>
        <taxon>lamiids</taxon>
        <taxon>Lamiales</taxon>
        <taxon>Gesneriaceae</taxon>
        <taxon>Didymocarpoideae</taxon>
        <taxon>Trichosporeae</taxon>
        <taxon>Loxocarpinae</taxon>
        <taxon>Dorcoceras</taxon>
    </lineage>
</organism>
<reference evidence="2 3" key="1">
    <citation type="journal article" date="2015" name="Proc. Natl. Acad. Sci. U.S.A.">
        <title>The resurrection genome of Boea hygrometrica: A blueprint for survival of dehydration.</title>
        <authorList>
            <person name="Xiao L."/>
            <person name="Yang G."/>
            <person name="Zhang L."/>
            <person name="Yang X."/>
            <person name="Zhao S."/>
            <person name="Ji Z."/>
            <person name="Zhou Q."/>
            <person name="Hu M."/>
            <person name="Wang Y."/>
            <person name="Chen M."/>
            <person name="Xu Y."/>
            <person name="Jin H."/>
            <person name="Xiao X."/>
            <person name="Hu G."/>
            <person name="Bao F."/>
            <person name="Hu Y."/>
            <person name="Wan P."/>
            <person name="Li L."/>
            <person name="Deng X."/>
            <person name="Kuang T."/>
            <person name="Xiang C."/>
            <person name="Zhu J.K."/>
            <person name="Oliver M.J."/>
            <person name="He Y."/>
        </authorList>
    </citation>
    <scope>NUCLEOTIDE SEQUENCE [LARGE SCALE GENOMIC DNA]</scope>
    <source>
        <strain evidence="3">cv. XS01</strain>
    </source>
</reference>
<proteinExistence type="predicted"/>
<accession>A0A2Z7C1C6</accession>
<evidence type="ECO:0000313" key="2">
    <source>
        <dbReference type="EMBL" id="KZV40694.1"/>
    </source>
</evidence>
<keyword evidence="3" id="KW-1185">Reference proteome</keyword>
<dbReference type="EMBL" id="KQ999885">
    <property type="protein sequence ID" value="KZV40694.1"/>
    <property type="molecule type" value="Genomic_DNA"/>
</dbReference>